<feature type="transmembrane region" description="Helical" evidence="1">
    <location>
        <begin position="9"/>
        <end position="31"/>
    </location>
</feature>
<evidence type="ECO:0000256" key="1">
    <source>
        <dbReference type="SAM" id="Phobius"/>
    </source>
</evidence>
<name>A0A2V2YQX5_9BACL</name>
<sequence length="75" mass="8829">MKLNKKFEFILFTFLMAFGMSCIISFFNCLINFGFQSMLLEKWLTAWGKSFVIAFPAAYFLPKGIRKLLRKVQFV</sequence>
<dbReference type="PROSITE" id="PS51257">
    <property type="entry name" value="PROKAR_LIPOPROTEIN"/>
    <property type="match status" value="1"/>
</dbReference>
<keyword evidence="3" id="KW-1185">Reference proteome</keyword>
<reference evidence="2 3" key="1">
    <citation type="submission" date="2018-05" db="EMBL/GenBank/DDBJ databases">
        <title>Genomic Encyclopedia of Type Strains, Phase III (KMG-III): the genomes of soil and plant-associated and newly described type strains.</title>
        <authorList>
            <person name="Whitman W."/>
        </authorList>
    </citation>
    <scope>NUCLEOTIDE SEQUENCE [LARGE SCALE GENOMIC DNA]</scope>
    <source>
        <strain evidence="2 3">CECT 5696</strain>
    </source>
</reference>
<gene>
    <name evidence="2" type="ORF">DFQ01_11434</name>
</gene>
<keyword evidence="1" id="KW-1133">Transmembrane helix</keyword>
<comment type="caution">
    <text evidence="2">The sequence shown here is derived from an EMBL/GenBank/DDBJ whole genome shotgun (WGS) entry which is preliminary data.</text>
</comment>
<accession>A0A2V2YQX5</accession>
<dbReference type="AlphaFoldDB" id="A0A2V2YQX5"/>
<dbReference type="OrthoDB" id="1684255at2"/>
<feature type="transmembrane region" description="Helical" evidence="1">
    <location>
        <begin position="43"/>
        <end position="61"/>
    </location>
</feature>
<proteinExistence type="predicted"/>
<protein>
    <submittedName>
        <fullName evidence="2">Uncharacterized protein DUF2798</fullName>
    </submittedName>
</protein>
<evidence type="ECO:0000313" key="2">
    <source>
        <dbReference type="EMBL" id="PWV99458.1"/>
    </source>
</evidence>
<dbReference type="InterPro" id="IPR021529">
    <property type="entry name" value="DUF2798"/>
</dbReference>
<keyword evidence="1" id="KW-0812">Transmembrane</keyword>
<dbReference type="Pfam" id="PF11391">
    <property type="entry name" value="DUF2798"/>
    <property type="match status" value="1"/>
</dbReference>
<keyword evidence="1" id="KW-0472">Membrane</keyword>
<dbReference type="EMBL" id="QGTQ01000014">
    <property type="protein sequence ID" value="PWV99458.1"/>
    <property type="molecule type" value="Genomic_DNA"/>
</dbReference>
<organism evidence="2 3">
    <name type="scientific">Paenibacillus cellulosilyticus</name>
    <dbReference type="NCBI Taxonomy" id="375489"/>
    <lineage>
        <taxon>Bacteria</taxon>
        <taxon>Bacillati</taxon>
        <taxon>Bacillota</taxon>
        <taxon>Bacilli</taxon>
        <taxon>Bacillales</taxon>
        <taxon>Paenibacillaceae</taxon>
        <taxon>Paenibacillus</taxon>
    </lineage>
</organism>
<dbReference type="Proteomes" id="UP000246635">
    <property type="component" value="Unassembled WGS sequence"/>
</dbReference>
<evidence type="ECO:0000313" key="3">
    <source>
        <dbReference type="Proteomes" id="UP000246635"/>
    </source>
</evidence>